<dbReference type="EMBL" id="JBHUMQ010000015">
    <property type="protein sequence ID" value="MFD2693145.1"/>
    <property type="molecule type" value="Genomic_DNA"/>
</dbReference>
<evidence type="ECO:0000313" key="5">
    <source>
        <dbReference type="EMBL" id="MFD2693145.1"/>
    </source>
</evidence>
<keyword evidence="6" id="KW-1185">Reference proteome</keyword>
<proteinExistence type="predicted"/>
<dbReference type="InterPro" id="IPR008397">
    <property type="entry name" value="Alginate_lyase_dom"/>
</dbReference>
<dbReference type="GO" id="GO:0016829">
    <property type="term" value="F:lyase activity"/>
    <property type="evidence" value="ECO:0007669"/>
    <property type="project" value="UniProtKB-KW"/>
</dbReference>
<evidence type="ECO:0000256" key="3">
    <source>
        <dbReference type="SAM" id="SignalP"/>
    </source>
</evidence>
<organism evidence="5 6">
    <name type="scientific">Sporolactobacillus shoreicorticis</name>
    <dbReference type="NCBI Taxonomy" id="1923877"/>
    <lineage>
        <taxon>Bacteria</taxon>
        <taxon>Bacillati</taxon>
        <taxon>Bacillota</taxon>
        <taxon>Bacilli</taxon>
        <taxon>Bacillales</taxon>
        <taxon>Sporolactobacillaceae</taxon>
        <taxon>Sporolactobacillus</taxon>
    </lineage>
</organism>
<keyword evidence="2 5" id="KW-0456">Lyase</keyword>
<feature type="chain" id="PRO_5047070131" evidence="3">
    <location>
        <begin position="27"/>
        <end position="760"/>
    </location>
</feature>
<dbReference type="Pfam" id="PF05426">
    <property type="entry name" value="Alginate_lyase"/>
    <property type="match status" value="1"/>
</dbReference>
<dbReference type="SUPFAM" id="SSF48230">
    <property type="entry name" value="Chondroitin AC/alginate lyase"/>
    <property type="match status" value="1"/>
</dbReference>
<dbReference type="RefSeq" id="WP_253058430.1">
    <property type="nucleotide sequence ID" value="NZ_JAMXWM010000002.1"/>
</dbReference>
<comment type="caution">
    <text evidence="5">The sequence shown here is derived from an EMBL/GenBank/DDBJ whole genome shotgun (WGS) entry which is preliminary data.</text>
</comment>
<evidence type="ECO:0000256" key="2">
    <source>
        <dbReference type="ARBA" id="ARBA00023239"/>
    </source>
</evidence>
<name>A0ABW5S028_9BACL</name>
<reference evidence="6" key="1">
    <citation type="journal article" date="2019" name="Int. J. Syst. Evol. Microbiol.">
        <title>The Global Catalogue of Microorganisms (GCM) 10K type strain sequencing project: providing services to taxonomists for standard genome sequencing and annotation.</title>
        <authorList>
            <consortium name="The Broad Institute Genomics Platform"/>
            <consortium name="The Broad Institute Genome Sequencing Center for Infectious Disease"/>
            <person name="Wu L."/>
            <person name="Ma J."/>
        </authorList>
    </citation>
    <scope>NUCLEOTIDE SEQUENCE [LARGE SCALE GENOMIC DNA]</scope>
    <source>
        <strain evidence="6">TISTR 2466</strain>
    </source>
</reference>
<evidence type="ECO:0000256" key="1">
    <source>
        <dbReference type="ARBA" id="ARBA00022729"/>
    </source>
</evidence>
<accession>A0ABW5S028</accession>
<dbReference type="InterPro" id="IPR008929">
    <property type="entry name" value="Chondroitin_lyas"/>
</dbReference>
<sequence length="760" mass="84776">MKKFTKIILSTILGFSLSFPVANEFAQNVDAKGIDGSTPFQHVQGWNRTNGHYTKRYEAENFDTHTGNVAIRKNGEKIPVTSGISENNRQAHADELKKIDLKNFIVLHNASKGKFVDFSKPVEDAGSYENTIPEGQDTVTWKVNVPKSGFYRVRFKYNNPATETAIAVNGKQLNANRNARDERNCRVTVNNSSDSLSNNGWTGWMIFNISGYNSNDAQTDSQSNNNYAEVRNNTKWNNNYMNVYFKAGKNDLTLGIQAPPGQGVYDGPNLDYFDVTYIGNDYVNASQVPNVNQNFKFQHPGIYYTIDDLKNMKVNKDDPNSIYGKGYQQLKDSPFSSADYQDNPQALIDVGPYNNPNFGGSEFTRDGIAAHFNALRWYLDGDIANAKKAIEIVNDWSYTLKDVGHGNDAKLRFALIGPDYLSAAEILRYSYNEDPTIAQKDKWQEKDIQAFDHFIKDMLIARGGAYTSSADFYPQANGAWDALIGGFNMAAGVYLNDTDLFNTALRQFYRGDAVDETYPSMGSLPNYIYASGESQESSRDEAHAQLGLNGLAFQSDIAWNQGINIYDAYDSRLLKGVLYNATYNLGERVPSETFISDLSRGVSNDGSPFLEIVYNHYVNQTATHKDISAILQATETIARQPTSKNEAGVPVGYFDAMLLSESKATVSLKLQASARAFSRIGDKITINAKVNTNSEIKGVRWQLPSHFRSSVAVVKESDRQLVLQLIRKPKVPLKIEVSASTIKNASVKDKIYLSYSSSRH</sequence>
<evidence type="ECO:0000313" key="6">
    <source>
        <dbReference type="Proteomes" id="UP001597399"/>
    </source>
</evidence>
<feature type="domain" description="Alginate lyase" evidence="4">
    <location>
        <begin position="332"/>
        <end position="583"/>
    </location>
</feature>
<evidence type="ECO:0000259" key="4">
    <source>
        <dbReference type="Pfam" id="PF05426"/>
    </source>
</evidence>
<gene>
    <name evidence="5" type="ORF">ACFSUE_05805</name>
</gene>
<dbReference type="Gene3D" id="2.60.120.260">
    <property type="entry name" value="Galactose-binding domain-like"/>
    <property type="match status" value="1"/>
</dbReference>
<dbReference type="Proteomes" id="UP001597399">
    <property type="component" value="Unassembled WGS sequence"/>
</dbReference>
<keyword evidence="1 3" id="KW-0732">Signal</keyword>
<dbReference type="Gene3D" id="1.50.10.100">
    <property type="entry name" value="Chondroitin AC/alginate lyase"/>
    <property type="match status" value="1"/>
</dbReference>
<protein>
    <submittedName>
        <fullName evidence="5">Alginate lyase family protein</fullName>
    </submittedName>
</protein>
<feature type="signal peptide" evidence="3">
    <location>
        <begin position="1"/>
        <end position="26"/>
    </location>
</feature>